<evidence type="ECO:0000256" key="4">
    <source>
        <dbReference type="ARBA" id="ARBA00022496"/>
    </source>
</evidence>
<dbReference type="Proteomes" id="UP000076088">
    <property type="component" value="Plasmid unnamed1"/>
</dbReference>
<evidence type="ECO:0000256" key="10">
    <source>
        <dbReference type="ARBA" id="ARBA00023237"/>
    </source>
</evidence>
<dbReference type="PROSITE" id="PS52016">
    <property type="entry name" value="TONB_DEPENDENT_REC_3"/>
    <property type="match status" value="1"/>
</dbReference>
<keyword evidence="14" id="KW-1185">Reference proteome</keyword>
<geneLocation type="plasmid" evidence="13 14">
    <name>unnamed1</name>
</geneLocation>
<keyword evidence="2 11" id="KW-0813">Transport</keyword>
<dbReference type="GO" id="GO:0009279">
    <property type="term" value="C:cell outer membrane"/>
    <property type="evidence" value="ECO:0007669"/>
    <property type="project" value="UniProtKB-SubCell"/>
</dbReference>
<comment type="similarity">
    <text evidence="11">Belongs to the TonB-dependent receptor family.</text>
</comment>
<dbReference type="GO" id="GO:0006826">
    <property type="term" value="P:iron ion transport"/>
    <property type="evidence" value="ECO:0007669"/>
    <property type="project" value="UniProtKB-KW"/>
</dbReference>
<name>A0AAC9FHG9_SPHMC</name>
<dbReference type="PANTHER" id="PTHR32552">
    <property type="entry name" value="FERRICHROME IRON RECEPTOR-RELATED"/>
    <property type="match status" value="1"/>
</dbReference>
<evidence type="ECO:0000256" key="11">
    <source>
        <dbReference type="PROSITE-ProRule" id="PRU01360"/>
    </source>
</evidence>
<dbReference type="Pfam" id="PF00593">
    <property type="entry name" value="TonB_dep_Rec_b-barrel"/>
    <property type="match status" value="1"/>
</dbReference>
<evidence type="ECO:0000256" key="1">
    <source>
        <dbReference type="ARBA" id="ARBA00004571"/>
    </source>
</evidence>
<evidence type="ECO:0000256" key="9">
    <source>
        <dbReference type="ARBA" id="ARBA00023136"/>
    </source>
</evidence>
<evidence type="ECO:0000313" key="14">
    <source>
        <dbReference type="Proteomes" id="UP000076088"/>
    </source>
</evidence>
<keyword evidence="4" id="KW-0410">Iron transport</keyword>
<gene>
    <name evidence="13" type="ORF">ATM17_30555</name>
</gene>
<keyword evidence="9 11" id="KW-0472">Membrane</keyword>
<keyword evidence="10 11" id="KW-0998">Cell outer membrane</keyword>
<keyword evidence="3 11" id="KW-1134">Transmembrane beta strand</keyword>
<organism evidence="13 14">
    <name type="scientific">Sphingopyxis macrogoltabida</name>
    <name type="common">Sphingomonas macrogoltabidus</name>
    <dbReference type="NCBI Taxonomy" id="33050"/>
    <lineage>
        <taxon>Bacteria</taxon>
        <taxon>Pseudomonadati</taxon>
        <taxon>Pseudomonadota</taxon>
        <taxon>Alphaproteobacteria</taxon>
        <taxon>Sphingomonadales</taxon>
        <taxon>Sphingomonadaceae</taxon>
        <taxon>Sphingopyxis</taxon>
    </lineage>
</organism>
<dbReference type="Gene3D" id="2.40.170.20">
    <property type="entry name" value="TonB-dependent receptor, beta-barrel domain"/>
    <property type="match status" value="1"/>
</dbReference>
<dbReference type="InterPro" id="IPR000531">
    <property type="entry name" value="Beta-barrel_TonB"/>
</dbReference>
<accession>A0AAC9FHG9</accession>
<evidence type="ECO:0000259" key="12">
    <source>
        <dbReference type="Pfam" id="PF00593"/>
    </source>
</evidence>
<keyword evidence="13" id="KW-0614">Plasmid</keyword>
<dbReference type="EMBL" id="CP013345">
    <property type="protein sequence ID" value="AMU92603.1"/>
    <property type="molecule type" value="Genomic_DNA"/>
</dbReference>
<evidence type="ECO:0000256" key="6">
    <source>
        <dbReference type="ARBA" id="ARBA00023004"/>
    </source>
</evidence>
<comment type="subcellular location">
    <subcellularLocation>
        <location evidence="1 11">Cell outer membrane</location>
        <topology evidence="1 11">Multi-pass membrane protein</topology>
    </subcellularLocation>
</comment>
<evidence type="ECO:0000256" key="5">
    <source>
        <dbReference type="ARBA" id="ARBA00022692"/>
    </source>
</evidence>
<proteinExistence type="inferred from homology"/>
<dbReference type="InterPro" id="IPR039426">
    <property type="entry name" value="TonB-dep_rcpt-like"/>
</dbReference>
<evidence type="ECO:0000313" key="13">
    <source>
        <dbReference type="EMBL" id="AMU92603.1"/>
    </source>
</evidence>
<keyword evidence="6" id="KW-0408">Iron</keyword>
<dbReference type="PANTHER" id="PTHR32552:SF81">
    <property type="entry name" value="TONB-DEPENDENT OUTER MEMBRANE RECEPTOR"/>
    <property type="match status" value="1"/>
</dbReference>
<reference evidence="13 14" key="2">
    <citation type="journal article" date="2016" name="Genome Announc.">
        <title>Complete Genome Sequence of Sphingopyxis macrogoltabida Strain 203N (NBRC 111659), a Polyethylene Glycol Degrader.</title>
        <authorList>
            <person name="Ohtsubo Y."/>
            <person name="Nonoyama S."/>
            <person name="Nagata Y."/>
            <person name="Numata M."/>
            <person name="Tsuchikane K."/>
            <person name="Hosoyama A."/>
            <person name="Yamazoe A."/>
            <person name="Tsuda M."/>
            <person name="Fujita N."/>
            <person name="Kawai F."/>
        </authorList>
    </citation>
    <scope>NUCLEOTIDE SEQUENCE [LARGE SCALE GENOMIC DNA]</scope>
    <source>
        <strain evidence="13 14">203N</strain>
    </source>
</reference>
<dbReference type="AlphaFoldDB" id="A0AAC9FHG9"/>
<evidence type="ECO:0000256" key="7">
    <source>
        <dbReference type="ARBA" id="ARBA00023065"/>
    </source>
</evidence>
<dbReference type="SUPFAM" id="SSF56935">
    <property type="entry name" value="Porins"/>
    <property type="match status" value="1"/>
</dbReference>
<feature type="domain" description="TonB-dependent receptor-like beta-barrel" evidence="12">
    <location>
        <begin position="13"/>
        <end position="319"/>
    </location>
</feature>
<keyword evidence="7" id="KW-0406">Ion transport</keyword>
<protein>
    <recommendedName>
        <fullName evidence="12">TonB-dependent receptor-like beta-barrel domain-containing protein</fullName>
    </recommendedName>
</protein>
<evidence type="ECO:0000256" key="8">
    <source>
        <dbReference type="ARBA" id="ARBA00023077"/>
    </source>
</evidence>
<evidence type="ECO:0000256" key="3">
    <source>
        <dbReference type="ARBA" id="ARBA00022452"/>
    </source>
</evidence>
<evidence type="ECO:0000256" key="2">
    <source>
        <dbReference type="ARBA" id="ARBA00022448"/>
    </source>
</evidence>
<reference evidence="14" key="1">
    <citation type="submission" date="2015-11" db="EMBL/GenBank/DDBJ databases">
        <title>Complete genome sequence of a polyethylene-glycol degrader Sphingopyxis macrogoltabida 203N (NBRC 111659).</title>
        <authorList>
            <person name="Yoshiyuki O."/>
            <person name="Shouta N."/>
            <person name="Nagata Y."/>
            <person name="Numata M."/>
            <person name="Tsuchikane K."/>
            <person name="Hosoyama A."/>
            <person name="Yamazoe A."/>
            <person name="Tsuda M."/>
            <person name="Fujita N."/>
            <person name="Kawai F."/>
        </authorList>
    </citation>
    <scope>NUCLEOTIDE SEQUENCE [LARGE SCALE GENOMIC DNA]</scope>
    <source>
        <strain evidence="14">203N</strain>
        <plasmid evidence="14">unnamed1</plasmid>
    </source>
</reference>
<sequence>MSGIAFGGLTDLTVENYVKTESFSAFGEIYLTPIERLKITLGGRYTIDSRDFSANVAPNALLAFAPPGSPSSFSSHGKESVFTPRVVASYDFDAVNVYASWNRGYKEFGYNTPVFVSEDPVNAEKIDSFEVGAKFVSDDRRLRLNLAAFYYNYRDIQVSIIDISTGANVLENAAGAEGYGAEIDANFEPTNWLKLFGVAGYLHTEYTSYPNAAIAVIDPVTGGLVSSRADLTGTRLPRAPSFTGSVGFELHGPIGGGFDAHLNALTRYTSGYDFFPGAQGPLQYSRTGGYAIINLSGYIERELNGSGIRSYRLGFYINNATDLKYSSINVTSAGFGLFQTVAPPITYGLRASAEF</sequence>
<keyword evidence="5 11" id="KW-0812">Transmembrane</keyword>
<dbReference type="InterPro" id="IPR036942">
    <property type="entry name" value="Beta-barrel_TonB_sf"/>
</dbReference>
<keyword evidence="8" id="KW-0798">TonB box</keyword>